<dbReference type="SUPFAM" id="SSF56281">
    <property type="entry name" value="Metallo-hydrolase/oxidoreductase"/>
    <property type="match status" value="1"/>
</dbReference>
<proteinExistence type="predicted"/>
<reference evidence="2" key="1">
    <citation type="submission" date="2022-07" db="EMBL/GenBank/DDBJ databases">
        <title>Phylogenomic reconstructions and comparative analyses of Kickxellomycotina fungi.</title>
        <authorList>
            <person name="Reynolds N.K."/>
            <person name="Stajich J.E."/>
            <person name="Barry K."/>
            <person name="Grigoriev I.V."/>
            <person name="Crous P."/>
            <person name="Smith M.E."/>
        </authorList>
    </citation>
    <scope>NUCLEOTIDE SEQUENCE</scope>
    <source>
        <strain evidence="2">BCRC 34381</strain>
    </source>
</reference>
<dbReference type="PANTHER" id="PTHR42663:SF6">
    <property type="entry name" value="HYDROLASE C777.06C-RELATED"/>
    <property type="match status" value="1"/>
</dbReference>
<protein>
    <recommendedName>
        <fullName evidence="1">Metallo-beta-lactamase domain-containing protein</fullName>
    </recommendedName>
</protein>
<evidence type="ECO:0000313" key="3">
    <source>
        <dbReference type="Proteomes" id="UP001143981"/>
    </source>
</evidence>
<dbReference type="InterPro" id="IPR001279">
    <property type="entry name" value="Metallo-B-lactamas"/>
</dbReference>
<evidence type="ECO:0000259" key="1">
    <source>
        <dbReference type="Pfam" id="PF12706"/>
    </source>
</evidence>
<keyword evidence="3" id="KW-1185">Reference proteome</keyword>
<accession>A0A9W7YC81</accession>
<name>A0A9W7YC81_9FUNG</name>
<organism evidence="2 3">
    <name type="scientific">Coemansia biformis</name>
    <dbReference type="NCBI Taxonomy" id="1286918"/>
    <lineage>
        <taxon>Eukaryota</taxon>
        <taxon>Fungi</taxon>
        <taxon>Fungi incertae sedis</taxon>
        <taxon>Zoopagomycota</taxon>
        <taxon>Kickxellomycotina</taxon>
        <taxon>Kickxellomycetes</taxon>
        <taxon>Kickxellales</taxon>
        <taxon>Kickxellaceae</taxon>
        <taxon>Coemansia</taxon>
    </lineage>
</organism>
<sequence>MPAETRRPSLRVTSIIFMGTGTSGCIPNVPCITSDNPKCKVCKYSLTAEGAKNRRRNTSLLVCVSHPDGRQRNILIDCGKTFYEAAVDVFVKHNIKTIDAVILTHGHADAMMGLDSLRQWTALQKTPLPIFCDNDTLRTIACAFPYLVDTDKATGSGYVPQLEFHTIDEPYAAFECMGIMFQPLRVEHGTHSDGCPYYCNGFRFGNVSYISDCSRIPDSTRPLIEGTELLILDALTWAPYSSHFGYYQALDEVRFFRPSRTLLTDFSHRMSHAEMEQKAEQLLADEGLVVDPSFDGLKVDL</sequence>
<dbReference type="InterPro" id="IPR036866">
    <property type="entry name" value="RibonucZ/Hydroxyglut_hydro"/>
</dbReference>
<dbReference type="CDD" id="cd16279">
    <property type="entry name" value="metallo-hydrolase-like_MBL-fold"/>
    <property type="match status" value="1"/>
</dbReference>
<gene>
    <name evidence="2" type="ORF">LPJ61_002898</name>
</gene>
<dbReference type="AlphaFoldDB" id="A0A9W7YC81"/>
<dbReference type="OrthoDB" id="341300at2759"/>
<evidence type="ECO:0000313" key="2">
    <source>
        <dbReference type="EMBL" id="KAJ1730662.1"/>
    </source>
</evidence>
<dbReference type="PANTHER" id="PTHR42663">
    <property type="entry name" value="HYDROLASE C777.06C-RELATED-RELATED"/>
    <property type="match status" value="1"/>
</dbReference>
<dbReference type="PROSITE" id="PS51257">
    <property type="entry name" value="PROKAR_LIPOPROTEIN"/>
    <property type="match status" value="1"/>
</dbReference>
<dbReference type="EMBL" id="JANBOI010000423">
    <property type="protein sequence ID" value="KAJ1730662.1"/>
    <property type="molecule type" value="Genomic_DNA"/>
</dbReference>
<dbReference type="Gene3D" id="3.60.15.10">
    <property type="entry name" value="Ribonuclease Z/Hydroxyacylglutathione hydrolase-like"/>
    <property type="match status" value="1"/>
</dbReference>
<dbReference type="Proteomes" id="UP001143981">
    <property type="component" value="Unassembled WGS sequence"/>
</dbReference>
<dbReference type="Pfam" id="PF12706">
    <property type="entry name" value="Lactamase_B_2"/>
    <property type="match status" value="1"/>
</dbReference>
<feature type="domain" description="Metallo-beta-lactamase" evidence="1">
    <location>
        <begin position="72"/>
        <end position="264"/>
    </location>
</feature>
<comment type="caution">
    <text evidence="2">The sequence shown here is derived from an EMBL/GenBank/DDBJ whole genome shotgun (WGS) entry which is preliminary data.</text>
</comment>